<dbReference type="EMBL" id="JABSTU010000001">
    <property type="protein sequence ID" value="KAH8040466.1"/>
    <property type="molecule type" value="Genomic_DNA"/>
</dbReference>
<feature type="domain" description="Peptidase M13 C-terminal" evidence="1">
    <location>
        <begin position="17"/>
        <end position="115"/>
    </location>
</feature>
<evidence type="ECO:0000313" key="2">
    <source>
        <dbReference type="EMBL" id="KAH8040466.1"/>
    </source>
</evidence>
<dbReference type="InterPro" id="IPR024079">
    <property type="entry name" value="MetalloPept_cat_dom_sf"/>
</dbReference>
<dbReference type="PROSITE" id="PS51885">
    <property type="entry name" value="NEPRILYSIN"/>
    <property type="match status" value="1"/>
</dbReference>
<dbReference type="GO" id="GO:0016485">
    <property type="term" value="P:protein processing"/>
    <property type="evidence" value="ECO:0007669"/>
    <property type="project" value="TreeGrafter"/>
</dbReference>
<comment type="caution">
    <text evidence="2">The sequence shown here is derived from an EMBL/GenBank/DDBJ whole genome shotgun (WGS) entry which is preliminary data.</text>
</comment>
<dbReference type="GO" id="GO:0004222">
    <property type="term" value="F:metalloendopeptidase activity"/>
    <property type="evidence" value="ECO:0007669"/>
    <property type="project" value="InterPro"/>
</dbReference>
<reference evidence="2" key="2">
    <citation type="submission" date="2021-09" db="EMBL/GenBank/DDBJ databases">
        <authorList>
            <person name="Jia N."/>
            <person name="Wang J."/>
            <person name="Shi W."/>
            <person name="Du L."/>
            <person name="Sun Y."/>
            <person name="Zhan W."/>
            <person name="Jiang J."/>
            <person name="Wang Q."/>
            <person name="Zhang B."/>
            <person name="Ji P."/>
            <person name="Sakyi L.B."/>
            <person name="Cui X."/>
            <person name="Yuan T."/>
            <person name="Jiang B."/>
            <person name="Yang W."/>
            <person name="Lam T.T.-Y."/>
            <person name="Chang Q."/>
            <person name="Ding S."/>
            <person name="Wang X."/>
            <person name="Zhu J."/>
            <person name="Ruan X."/>
            <person name="Zhao L."/>
            <person name="Wei J."/>
            <person name="Que T."/>
            <person name="Du C."/>
            <person name="Cheng J."/>
            <person name="Dai P."/>
            <person name="Han X."/>
            <person name="Huang E."/>
            <person name="Gao Y."/>
            <person name="Liu J."/>
            <person name="Shao H."/>
            <person name="Ye R."/>
            <person name="Li L."/>
            <person name="Wei W."/>
            <person name="Wang X."/>
            <person name="Wang C."/>
            <person name="Huo Q."/>
            <person name="Li W."/>
            <person name="Guo W."/>
            <person name="Chen H."/>
            <person name="Chen S."/>
            <person name="Zhou L."/>
            <person name="Zhou L."/>
            <person name="Ni X."/>
            <person name="Tian J."/>
            <person name="Zhou Y."/>
            <person name="Sheng Y."/>
            <person name="Liu T."/>
            <person name="Pan Y."/>
            <person name="Xia L."/>
            <person name="Li J."/>
            <person name="Zhao F."/>
            <person name="Cao W."/>
        </authorList>
    </citation>
    <scope>NUCLEOTIDE SEQUENCE</scope>
    <source>
        <strain evidence="2">Rmic-2018</strain>
        <tissue evidence="2">Larvae</tissue>
    </source>
</reference>
<name>A0A9J6F183_RHIMP</name>
<organism evidence="2 3">
    <name type="scientific">Rhipicephalus microplus</name>
    <name type="common">Cattle tick</name>
    <name type="synonym">Boophilus microplus</name>
    <dbReference type="NCBI Taxonomy" id="6941"/>
    <lineage>
        <taxon>Eukaryota</taxon>
        <taxon>Metazoa</taxon>
        <taxon>Ecdysozoa</taxon>
        <taxon>Arthropoda</taxon>
        <taxon>Chelicerata</taxon>
        <taxon>Arachnida</taxon>
        <taxon>Acari</taxon>
        <taxon>Parasitiformes</taxon>
        <taxon>Ixodida</taxon>
        <taxon>Ixodoidea</taxon>
        <taxon>Ixodidae</taxon>
        <taxon>Rhipicephalinae</taxon>
        <taxon>Rhipicephalus</taxon>
        <taxon>Boophilus</taxon>
    </lineage>
</organism>
<dbReference type="InterPro" id="IPR000718">
    <property type="entry name" value="Peptidase_M13"/>
</dbReference>
<accession>A0A9J6F183</accession>
<keyword evidence="3" id="KW-1185">Reference proteome</keyword>
<dbReference type="VEuPathDB" id="VectorBase:LOC119168528"/>
<dbReference type="PANTHER" id="PTHR11733">
    <property type="entry name" value="ZINC METALLOPROTEASE FAMILY M13 NEPRILYSIN-RELATED"/>
    <property type="match status" value="1"/>
</dbReference>
<proteinExistence type="predicted"/>
<dbReference type="Pfam" id="PF01431">
    <property type="entry name" value="Peptidase_M13"/>
    <property type="match status" value="1"/>
</dbReference>
<gene>
    <name evidence="2" type="ORF">HPB51_010703</name>
</gene>
<evidence type="ECO:0000313" key="3">
    <source>
        <dbReference type="Proteomes" id="UP000821866"/>
    </source>
</evidence>
<dbReference type="SUPFAM" id="SSF55486">
    <property type="entry name" value="Metalloproteases ('zincins'), catalytic domain"/>
    <property type="match status" value="1"/>
</dbReference>
<reference evidence="2" key="1">
    <citation type="journal article" date="2020" name="Cell">
        <title>Large-Scale Comparative Analyses of Tick Genomes Elucidate Their Genetic Diversity and Vector Capacities.</title>
        <authorList>
            <consortium name="Tick Genome and Microbiome Consortium (TIGMIC)"/>
            <person name="Jia N."/>
            <person name="Wang J."/>
            <person name="Shi W."/>
            <person name="Du L."/>
            <person name="Sun Y."/>
            <person name="Zhan W."/>
            <person name="Jiang J.F."/>
            <person name="Wang Q."/>
            <person name="Zhang B."/>
            <person name="Ji P."/>
            <person name="Bell-Sakyi L."/>
            <person name="Cui X.M."/>
            <person name="Yuan T.T."/>
            <person name="Jiang B.G."/>
            <person name="Yang W.F."/>
            <person name="Lam T.T."/>
            <person name="Chang Q.C."/>
            <person name="Ding S.J."/>
            <person name="Wang X.J."/>
            <person name="Zhu J.G."/>
            <person name="Ruan X.D."/>
            <person name="Zhao L."/>
            <person name="Wei J.T."/>
            <person name="Ye R.Z."/>
            <person name="Que T.C."/>
            <person name="Du C.H."/>
            <person name="Zhou Y.H."/>
            <person name="Cheng J.X."/>
            <person name="Dai P.F."/>
            <person name="Guo W.B."/>
            <person name="Han X.H."/>
            <person name="Huang E.J."/>
            <person name="Li L.F."/>
            <person name="Wei W."/>
            <person name="Gao Y.C."/>
            <person name="Liu J.Z."/>
            <person name="Shao H.Z."/>
            <person name="Wang X."/>
            <person name="Wang C.C."/>
            <person name="Yang T.C."/>
            <person name="Huo Q.B."/>
            <person name="Li W."/>
            <person name="Chen H.Y."/>
            <person name="Chen S.E."/>
            <person name="Zhou L.G."/>
            <person name="Ni X.B."/>
            <person name="Tian J.H."/>
            <person name="Sheng Y."/>
            <person name="Liu T."/>
            <person name="Pan Y.S."/>
            <person name="Xia L.Y."/>
            <person name="Li J."/>
            <person name="Zhao F."/>
            <person name="Cao W.C."/>
        </authorList>
    </citation>
    <scope>NUCLEOTIDE SEQUENCE</scope>
    <source>
        <strain evidence="2">Rmic-2018</strain>
    </source>
</reference>
<protein>
    <recommendedName>
        <fullName evidence="1">Peptidase M13 C-terminal domain-containing protein</fullName>
    </recommendedName>
</protein>
<dbReference type="GO" id="GO:0005886">
    <property type="term" value="C:plasma membrane"/>
    <property type="evidence" value="ECO:0007669"/>
    <property type="project" value="TreeGrafter"/>
</dbReference>
<sequence>MKPSQLTTIARQVVLNDIIDSENLADFVGTAVSYAAFTSLPPVKRDVTLPGVNLTAERLFFIGYCSKLSASRYVFNERYAPDPSRCIVPTMNVAEFSDAFGCAPGSRMNPSKKCAFWP</sequence>
<dbReference type="PANTHER" id="PTHR11733:SF241">
    <property type="entry name" value="GH26575P-RELATED"/>
    <property type="match status" value="1"/>
</dbReference>
<dbReference type="AlphaFoldDB" id="A0A9J6F183"/>
<dbReference type="InterPro" id="IPR018497">
    <property type="entry name" value="Peptidase_M13_C"/>
</dbReference>
<dbReference type="Proteomes" id="UP000821866">
    <property type="component" value="Chromosome 1"/>
</dbReference>
<dbReference type="Gene3D" id="3.40.390.10">
    <property type="entry name" value="Collagenase (Catalytic Domain)"/>
    <property type="match status" value="1"/>
</dbReference>
<evidence type="ECO:0000259" key="1">
    <source>
        <dbReference type="Pfam" id="PF01431"/>
    </source>
</evidence>